<protein>
    <recommendedName>
        <fullName evidence="1">Hemerythrin-like domain-containing protein</fullName>
    </recommendedName>
</protein>
<dbReference type="Proteomes" id="UP000191408">
    <property type="component" value="Unassembled WGS sequence"/>
</dbReference>
<dbReference type="EMBL" id="MDYM01000002">
    <property type="protein sequence ID" value="OQD69571.1"/>
    <property type="molecule type" value="Genomic_DNA"/>
</dbReference>
<dbReference type="PANTHER" id="PTHR38048">
    <property type="entry name" value="EXPRESSED PROTEIN"/>
    <property type="match status" value="1"/>
</dbReference>
<name>A0A1V6NXZ9_PENPO</name>
<evidence type="ECO:0000313" key="2">
    <source>
        <dbReference type="EMBL" id="OQD69571.1"/>
    </source>
</evidence>
<organism evidence="2 3">
    <name type="scientific">Penicillium polonicum</name>
    <dbReference type="NCBI Taxonomy" id="60169"/>
    <lineage>
        <taxon>Eukaryota</taxon>
        <taxon>Fungi</taxon>
        <taxon>Dikarya</taxon>
        <taxon>Ascomycota</taxon>
        <taxon>Pezizomycotina</taxon>
        <taxon>Eurotiomycetes</taxon>
        <taxon>Eurotiomycetidae</taxon>
        <taxon>Eurotiales</taxon>
        <taxon>Aspergillaceae</taxon>
        <taxon>Penicillium</taxon>
    </lineage>
</organism>
<proteinExistence type="predicted"/>
<dbReference type="Pfam" id="PF01814">
    <property type="entry name" value="Hemerythrin"/>
    <property type="match status" value="1"/>
</dbReference>
<dbReference type="AlphaFoldDB" id="A0A1V6NXZ9"/>
<evidence type="ECO:0000313" key="3">
    <source>
        <dbReference type="Proteomes" id="UP000191408"/>
    </source>
</evidence>
<dbReference type="InterPro" id="IPR012312">
    <property type="entry name" value="Hemerythrin-like"/>
</dbReference>
<sequence length="351" mass="39469">MATPVWADGPWPLLATPSKTQDVSKHASIYIANEMACAHNCMIRGLNSIYLQTECVKKPQDIKDFLFFIKSWADWVSDHHILEEKQMFPGFEKVIGTAGFLDTNVEQHHAFEPQLKTLLEYAIHTNHVDYDAATVCRIIKEMAPCFHRHLSDEIDSLLSMQPYNGAALLKVYKHCVAEATKQDKQVVPPMVLGLRDVTFERGSQWPSLPLMAASCLWQQQPANLNAVKPLYLPEYEIIHNVISSTSGAVEIPALLKEQAPPIAEEPNRGTMNYSKPPVAVFAVALYGDEEIDEMRQACQGISSIPWLKMDMSVPKPPLGPGYAEHVVQRIKECMKKIEAEGKLEQDGVWLY</sequence>
<feature type="domain" description="Hemerythrin-like" evidence="1">
    <location>
        <begin position="44"/>
        <end position="158"/>
    </location>
</feature>
<reference evidence="3" key="1">
    <citation type="journal article" date="2017" name="Nat. Microbiol.">
        <title>Global analysis of biosynthetic gene clusters reveals vast potential of secondary metabolite production in Penicillium species.</title>
        <authorList>
            <person name="Nielsen J.C."/>
            <person name="Grijseels S."/>
            <person name="Prigent S."/>
            <person name="Ji B."/>
            <person name="Dainat J."/>
            <person name="Nielsen K.F."/>
            <person name="Frisvad J.C."/>
            <person name="Workman M."/>
            <person name="Nielsen J."/>
        </authorList>
    </citation>
    <scope>NUCLEOTIDE SEQUENCE [LARGE SCALE GENOMIC DNA]</scope>
    <source>
        <strain evidence="3">IBT 4502</strain>
    </source>
</reference>
<dbReference type="PANTHER" id="PTHR38048:SF2">
    <property type="entry name" value="HEMERYTHRIN-LIKE DOMAIN-CONTAINING PROTEIN"/>
    <property type="match status" value="1"/>
</dbReference>
<gene>
    <name evidence="2" type="ORF">PENPOL_c002G04812</name>
</gene>
<keyword evidence="3" id="KW-1185">Reference proteome</keyword>
<comment type="caution">
    <text evidence="2">The sequence shown here is derived from an EMBL/GenBank/DDBJ whole genome shotgun (WGS) entry which is preliminary data.</text>
</comment>
<dbReference type="InterPro" id="IPR053206">
    <property type="entry name" value="Dimeric_xanthone_biosynth"/>
</dbReference>
<dbReference type="OrthoDB" id="58416at2759"/>
<evidence type="ECO:0000259" key="1">
    <source>
        <dbReference type="Pfam" id="PF01814"/>
    </source>
</evidence>
<accession>A0A1V6NXZ9</accession>
<dbReference type="STRING" id="60169.A0A1V6NXZ9"/>